<evidence type="ECO:0000256" key="1">
    <source>
        <dbReference type="ARBA" id="ARBA00009986"/>
    </source>
</evidence>
<evidence type="ECO:0000259" key="6">
    <source>
        <dbReference type="Pfam" id="PF00171"/>
    </source>
</evidence>
<evidence type="ECO:0000256" key="5">
    <source>
        <dbReference type="RuleBase" id="RU003345"/>
    </source>
</evidence>
<accession>A0A401J9B4</accession>
<dbReference type="EMBL" id="BBQY01000083">
    <property type="protein sequence ID" value="GBH33174.1"/>
    <property type="molecule type" value="Genomic_DNA"/>
</dbReference>
<dbReference type="GO" id="GO:0016620">
    <property type="term" value="F:oxidoreductase activity, acting on the aldehyde or oxo group of donors, NAD or NADP as acceptor"/>
    <property type="evidence" value="ECO:0007669"/>
    <property type="project" value="InterPro"/>
</dbReference>
<feature type="active site" evidence="4">
    <location>
        <position position="257"/>
    </location>
</feature>
<dbReference type="InterPro" id="IPR015590">
    <property type="entry name" value="Aldehyde_DH_dom"/>
</dbReference>
<dbReference type="Pfam" id="PF00171">
    <property type="entry name" value="Aldedh"/>
    <property type="match status" value="1"/>
</dbReference>
<evidence type="ECO:0000256" key="4">
    <source>
        <dbReference type="PROSITE-ProRule" id="PRU10007"/>
    </source>
</evidence>
<gene>
    <name evidence="7" type="ORF">MBESOW_P4475</name>
</gene>
<reference evidence="7 8" key="1">
    <citation type="submission" date="2014-12" db="EMBL/GenBank/DDBJ databases">
        <title>Whole genome sequencing of Sphingobium xenophagum OW59.</title>
        <authorList>
            <person name="Ohta Y."/>
            <person name="Nishi S."/>
            <person name="Hatada Y."/>
        </authorList>
    </citation>
    <scope>NUCLEOTIDE SEQUENCE [LARGE SCALE GENOMIC DNA]</scope>
    <source>
        <strain evidence="7 8">OW59</strain>
    </source>
</reference>
<dbReference type="PROSITE" id="PS00687">
    <property type="entry name" value="ALDEHYDE_DEHYDR_GLU"/>
    <property type="match status" value="1"/>
</dbReference>
<proteinExistence type="inferred from homology"/>
<dbReference type="Gene3D" id="3.40.605.10">
    <property type="entry name" value="Aldehyde Dehydrogenase, Chain A, domain 1"/>
    <property type="match status" value="1"/>
</dbReference>
<organism evidence="7 8">
    <name type="scientific">Sphingobium xenophagum</name>
    <dbReference type="NCBI Taxonomy" id="121428"/>
    <lineage>
        <taxon>Bacteria</taxon>
        <taxon>Pseudomonadati</taxon>
        <taxon>Pseudomonadota</taxon>
        <taxon>Alphaproteobacteria</taxon>
        <taxon>Sphingomonadales</taxon>
        <taxon>Sphingomonadaceae</taxon>
        <taxon>Sphingobium</taxon>
    </lineage>
</organism>
<sequence length="499" mass="53841">MAQRDPVSYPDRFFIDGEWVAASSGATISVTSPSTEEHFVTVAEAQAEDINRAVAAARSAFDRGPWPRMSHVERAAYLNAAADLLSRRMDQATHNWTSQMGIVHVQAQAMANALPGALRYYAGLAEEYPFVEPAQGQDPLRQAFIVREPVGVAGLIIPWNAPLHLLVYKMAPALLAGCTVIVKNSPETPLEGYLMAEIMEEIGLPKGVFNVVTAQREVSELLVRHPEVDKISFTGSTAAGKRIASICGERIARCTLELGGKSAAVVLDDCEVETVAEAITGSTCFISNQVCSALSRLVVPRNRHDALVDALSASFANIRVGDPFAEETQMGPLAMSRQRDRVEDYIAKGISEGATLATGGKRPRDLNRGYFVEPTVFADVDPNSIIAQEEIFGPVVTIIPADNEEQAIDIANGTPYGLNSAVFSKDVDRAYRVGRRLRAGTVGHNSFQTDFTVAFGGFKQSGIGREGGKEGLLPFLEVKTMIMEATPDFNSNLAEPLGN</sequence>
<dbReference type="FunFam" id="3.40.605.10:FF:000026">
    <property type="entry name" value="Aldehyde dehydrogenase, putative"/>
    <property type="match status" value="1"/>
</dbReference>
<evidence type="ECO:0000313" key="8">
    <source>
        <dbReference type="Proteomes" id="UP000290975"/>
    </source>
</evidence>
<keyword evidence="3" id="KW-0558">Oxidation</keyword>
<dbReference type="InterPro" id="IPR016162">
    <property type="entry name" value="Ald_DH_N"/>
</dbReference>
<dbReference type="Gene3D" id="3.40.309.10">
    <property type="entry name" value="Aldehyde Dehydrogenase, Chain A, domain 2"/>
    <property type="match status" value="1"/>
</dbReference>
<dbReference type="FunFam" id="3.40.605.10:FF:000007">
    <property type="entry name" value="NAD/NADP-dependent betaine aldehyde dehydrogenase"/>
    <property type="match status" value="1"/>
</dbReference>
<evidence type="ECO:0000313" key="7">
    <source>
        <dbReference type="EMBL" id="GBH33174.1"/>
    </source>
</evidence>
<name>A0A401J9B4_SPHXE</name>
<dbReference type="PANTHER" id="PTHR42804:SF1">
    <property type="entry name" value="ALDEHYDE DEHYDROGENASE-RELATED"/>
    <property type="match status" value="1"/>
</dbReference>
<dbReference type="SUPFAM" id="SSF53720">
    <property type="entry name" value="ALDH-like"/>
    <property type="match status" value="1"/>
</dbReference>
<protein>
    <recommendedName>
        <fullName evidence="6">Aldehyde dehydrogenase domain-containing protein</fullName>
    </recommendedName>
</protein>
<evidence type="ECO:0000256" key="2">
    <source>
        <dbReference type="ARBA" id="ARBA00023002"/>
    </source>
</evidence>
<comment type="caution">
    <text evidence="7">The sequence shown here is derived from an EMBL/GenBank/DDBJ whole genome shotgun (WGS) entry which is preliminary data.</text>
</comment>
<dbReference type="InterPro" id="IPR016161">
    <property type="entry name" value="Ald_DH/histidinol_DH"/>
</dbReference>
<feature type="domain" description="Aldehyde dehydrogenase" evidence="6">
    <location>
        <begin position="19"/>
        <end position="480"/>
    </location>
</feature>
<dbReference type="InterPro" id="IPR016163">
    <property type="entry name" value="Ald_DH_C"/>
</dbReference>
<evidence type="ECO:0000256" key="3">
    <source>
        <dbReference type="ARBA" id="ARBA00023097"/>
    </source>
</evidence>
<dbReference type="CDD" id="cd07139">
    <property type="entry name" value="ALDH_AldA-Rv0768"/>
    <property type="match status" value="1"/>
</dbReference>
<dbReference type="PANTHER" id="PTHR42804">
    <property type="entry name" value="ALDEHYDE DEHYDROGENASE"/>
    <property type="match status" value="1"/>
</dbReference>
<dbReference type="FunFam" id="3.40.309.10:FF:000012">
    <property type="entry name" value="Betaine aldehyde dehydrogenase"/>
    <property type="match status" value="1"/>
</dbReference>
<keyword evidence="2 5" id="KW-0560">Oxidoreductase</keyword>
<keyword evidence="8" id="KW-1185">Reference proteome</keyword>
<comment type="similarity">
    <text evidence="1 5">Belongs to the aldehyde dehydrogenase family.</text>
</comment>
<dbReference type="Proteomes" id="UP000290975">
    <property type="component" value="Unassembled WGS sequence"/>
</dbReference>
<dbReference type="InterPro" id="IPR029510">
    <property type="entry name" value="Ald_DH_CS_GLU"/>
</dbReference>
<dbReference type="AlphaFoldDB" id="A0A401J9B4"/>